<evidence type="ECO:0000313" key="3">
    <source>
        <dbReference type="Proteomes" id="UP000254101"/>
    </source>
</evidence>
<keyword evidence="3" id="KW-1185">Reference proteome</keyword>
<feature type="region of interest" description="Disordered" evidence="1">
    <location>
        <begin position="87"/>
        <end position="106"/>
    </location>
</feature>
<reference evidence="2 3" key="1">
    <citation type="submission" date="2018-07" db="EMBL/GenBank/DDBJ databases">
        <title>Erythrobacter nanhaiensis sp. nov., a novel member of the genus Erythrobacter isolated from the South China Sea.</title>
        <authorList>
            <person name="Chen X."/>
            <person name="Liu J."/>
        </authorList>
    </citation>
    <scope>NUCLEOTIDE SEQUENCE [LARGE SCALE GENOMIC DNA]</scope>
    <source>
        <strain evidence="2 3">S-5</strain>
    </source>
</reference>
<proteinExistence type="predicted"/>
<name>A0A395LND7_9SPHN</name>
<comment type="caution">
    <text evidence="2">The sequence shown here is derived from an EMBL/GenBank/DDBJ whole genome shotgun (WGS) entry which is preliminary data.</text>
</comment>
<sequence>MRAAVTPSDTARYEIGPLTTYADPEAMAKWLEAAAQGHEIVYATGPVLGDHAVARLARQWERSGKAALFQRRSTRAHCFDYCARKASAGPRTAPKPRGARGKDARGELSRLSRHLRSLAAQKRPCPSFADIARVLELPRGSRGRRRAQYLLETLESEGRVRIDRSDAKRPAIVIPNGRTRGARS</sequence>
<dbReference type="AlphaFoldDB" id="A0A395LND7"/>
<accession>A0A395LND7</accession>
<evidence type="ECO:0000313" key="2">
    <source>
        <dbReference type="EMBL" id="RDS77024.1"/>
    </source>
</evidence>
<protein>
    <submittedName>
        <fullName evidence="2">Uncharacterized protein</fullName>
    </submittedName>
</protein>
<gene>
    <name evidence="2" type="ORF">DL238_04965</name>
</gene>
<organism evidence="2 3">
    <name type="scientific">Alteriqipengyuania lutimaris</name>
    <dbReference type="NCBI Taxonomy" id="1538146"/>
    <lineage>
        <taxon>Bacteria</taxon>
        <taxon>Pseudomonadati</taxon>
        <taxon>Pseudomonadota</taxon>
        <taxon>Alphaproteobacteria</taxon>
        <taxon>Sphingomonadales</taxon>
        <taxon>Erythrobacteraceae</taxon>
        <taxon>Alteriqipengyuania</taxon>
    </lineage>
</organism>
<evidence type="ECO:0000256" key="1">
    <source>
        <dbReference type="SAM" id="MobiDB-lite"/>
    </source>
</evidence>
<dbReference type="OrthoDB" id="7507928at2"/>
<dbReference type="Proteomes" id="UP000254101">
    <property type="component" value="Unassembled WGS sequence"/>
</dbReference>
<dbReference type="RefSeq" id="WP_115491247.1">
    <property type="nucleotide sequence ID" value="NZ_JACHWW010000001.1"/>
</dbReference>
<dbReference type="EMBL" id="QRBB01000001">
    <property type="protein sequence ID" value="RDS77024.1"/>
    <property type="molecule type" value="Genomic_DNA"/>
</dbReference>